<dbReference type="OrthoDB" id="9784272at2"/>
<dbReference type="Gene3D" id="1.10.1740.10">
    <property type="match status" value="1"/>
</dbReference>
<organism evidence="7 8">
    <name type="scientific">Vibrio quintilis</name>
    <dbReference type="NCBI Taxonomy" id="1117707"/>
    <lineage>
        <taxon>Bacteria</taxon>
        <taxon>Pseudomonadati</taxon>
        <taxon>Pseudomonadota</taxon>
        <taxon>Gammaproteobacteria</taxon>
        <taxon>Vibrionales</taxon>
        <taxon>Vibrionaceae</taxon>
        <taxon>Vibrio</taxon>
    </lineage>
</organism>
<keyword evidence="2" id="KW-0805">Transcription regulation</keyword>
<evidence type="ECO:0000259" key="5">
    <source>
        <dbReference type="Pfam" id="PF04542"/>
    </source>
</evidence>
<dbReference type="InterPro" id="IPR039425">
    <property type="entry name" value="RNA_pol_sigma-70-like"/>
</dbReference>
<dbReference type="PANTHER" id="PTHR43133">
    <property type="entry name" value="RNA POLYMERASE ECF-TYPE SIGMA FACTO"/>
    <property type="match status" value="1"/>
</dbReference>
<reference evidence="8" key="1">
    <citation type="submission" date="2016-12" db="EMBL/GenBank/DDBJ databases">
        <authorList>
            <person name="Rodrigo-Torres L."/>
            <person name="Arahal R.D."/>
            <person name="Lucena T."/>
        </authorList>
    </citation>
    <scope>NUCLEOTIDE SEQUENCE [LARGE SCALE GENOMIC DNA]</scope>
</reference>
<sequence length="189" mass="21871">MIEQPLSCHDVATLLFRIAESRCKRSYEQLFKMIAPMLLNYTRQQLHDESLAMEIVQETMLKVWLKAHLYDESKGAATTWIYSVARNVKFDTLRKLKHQNDWVQGDDLWPVLCEEPEPDRLPAEFHSIVRQELNKILDELPSSQSEVVRMICLQGESHQAVAQALNVPLGTVKSRLRLALQKMKEALDD</sequence>
<dbReference type="InterPro" id="IPR014284">
    <property type="entry name" value="RNA_pol_sigma-70_dom"/>
</dbReference>
<evidence type="ECO:0000313" key="7">
    <source>
        <dbReference type="EMBL" id="SHO59111.1"/>
    </source>
</evidence>
<evidence type="ECO:0000259" key="6">
    <source>
        <dbReference type="Pfam" id="PF08281"/>
    </source>
</evidence>
<dbReference type="CDD" id="cd06171">
    <property type="entry name" value="Sigma70_r4"/>
    <property type="match status" value="1"/>
</dbReference>
<dbReference type="InterPro" id="IPR036388">
    <property type="entry name" value="WH-like_DNA-bd_sf"/>
</dbReference>
<feature type="domain" description="RNA polymerase sigma factor 70 region 4 type 2" evidence="6">
    <location>
        <begin position="131"/>
        <end position="183"/>
    </location>
</feature>
<feature type="domain" description="RNA polymerase sigma-70 region 2" evidence="5">
    <location>
        <begin position="30"/>
        <end position="97"/>
    </location>
</feature>
<dbReference type="Pfam" id="PF08281">
    <property type="entry name" value="Sigma70_r4_2"/>
    <property type="match status" value="1"/>
</dbReference>
<evidence type="ECO:0000256" key="1">
    <source>
        <dbReference type="ARBA" id="ARBA00010641"/>
    </source>
</evidence>
<accession>A0A1M7Z2K2</accession>
<dbReference type="Proteomes" id="UP000184600">
    <property type="component" value="Unassembled WGS sequence"/>
</dbReference>
<dbReference type="GO" id="GO:0016987">
    <property type="term" value="F:sigma factor activity"/>
    <property type="evidence" value="ECO:0007669"/>
    <property type="project" value="UniProtKB-KW"/>
</dbReference>
<dbReference type="NCBIfam" id="TIGR02937">
    <property type="entry name" value="sigma70-ECF"/>
    <property type="match status" value="1"/>
</dbReference>
<proteinExistence type="inferred from homology"/>
<dbReference type="InterPro" id="IPR013325">
    <property type="entry name" value="RNA_pol_sigma_r2"/>
</dbReference>
<dbReference type="SUPFAM" id="SSF88659">
    <property type="entry name" value="Sigma3 and sigma4 domains of RNA polymerase sigma factors"/>
    <property type="match status" value="1"/>
</dbReference>
<dbReference type="InterPro" id="IPR013249">
    <property type="entry name" value="RNA_pol_sigma70_r4_t2"/>
</dbReference>
<keyword evidence="4" id="KW-0804">Transcription</keyword>
<dbReference type="SUPFAM" id="SSF88946">
    <property type="entry name" value="Sigma2 domain of RNA polymerase sigma factors"/>
    <property type="match status" value="1"/>
</dbReference>
<comment type="similarity">
    <text evidence="1">Belongs to the sigma-70 factor family. ECF subfamily.</text>
</comment>
<gene>
    <name evidence="7" type="primary">rpoE_3</name>
    <name evidence="7" type="ORF">VQ7734_04888</name>
</gene>
<protein>
    <submittedName>
        <fullName evidence="7">ECF RNA polymerase sigma factor RpoE</fullName>
    </submittedName>
</protein>
<dbReference type="STRING" id="1117707.VQ7734_04888"/>
<keyword evidence="8" id="KW-1185">Reference proteome</keyword>
<dbReference type="InterPro" id="IPR013324">
    <property type="entry name" value="RNA_pol_sigma_r3/r4-like"/>
</dbReference>
<keyword evidence="3" id="KW-0731">Sigma factor</keyword>
<dbReference type="Gene3D" id="1.10.10.10">
    <property type="entry name" value="Winged helix-like DNA-binding domain superfamily/Winged helix DNA-binding domain"/>
    <property type="match status" value="1"/>
</dbReference>
<dbReference type="GO" id="GO:0003677">
    <property type="term" value="F:DNA binding"/>
    <property type="evidence" value="ECO:0007669"/>
    <property type="project" value="InterPro"/>
</dbReference>
<dbReference type="AlphaFoldDB" id="A0A1M7Z2K2"/>
<name>A0A1M7Z2K2_9VIBR</name>
<evidence type="ECO:0000256" key="3">
    <source>
        <dbReference type="ARBA" id="ARBA00023082"/>
    </source>
</evidence>
<evidence type="ECO:0000313" key="8">
    <source>
        <dbReference type="Proteomes" id="UP000184600"/>
    </source>
</evidence>
<dbReference type="EMBL" id="FRFG01000097">
    <property type="protein sequence ID" value="SHO59111.1"/>
    <property type="molecule type" value="Genomic_DNA"/>
</dbReference>
<evidence type="ECO:0000256" key="2">
    <source>
        <dbReference type="ARBA" id="ARBA00023015"/>
    </source>
</evidence>
<dbReference type="GO" id="GO:0006352">
    <property type="term" value="P:DNA-templated transcription initiation"/>
    <property type="evidence" value="ECO:0007669"/>
    <property type="project" value="InterPro"/>
</dbReference>
<dbReference type="InterPro" id="IPR007627">
    <property type="entry name" value="RNA_pol_sigma70_r2"/>
</dbReference>
<dbReference type="PANTHER" id="PTHR43133:SF62">
    <property type="entry name" value="RNA POLYMERASE SIGMA FACTOR SIGZ"/>
    <property type="match status" value="1"/>
</dbReference>
<dbReference type="Pfam" id="PF04542">
    <property type="entry name" value="Sigma70_r2"/>
    <property type="match status" value="1"/>
</dbReference>
<evidence type="ECO:0000256" key="4">
    <source>
        <dbReference type="ARBA" id="ARBA00023163"/>
    </source>
</evidence>
<dbReference type="RefSeq" id="WP_073586538.1">
    <property type="nucleotide sequence ID" value="NZ_AP024898.1"/>
</dbReference>